<evidence type="ECO:0000256" key="2">
    <source>
        <dbReference type="SAM" id="MobiDB-lite"/>
    </source>
</evidence>
<dbReference type="VEuPathDB" id="FungiDB:PYU1_G013657"/>
<proteinExistence type="predicted"/>
<feature type="region of interest" description="Disordered" evidence="2">
    <location>
        <begin position="1"/>
        <end position="59"/>
    </location>
</feature>
<evidence type="ECO:0000256" key="3">
    <source>
        <dbReference type="SAM" id="Phobius"/>
    </source>
</evidence>
<feature type="region of interest" description="Disordered" evidence="2">
    <location>
        <begin position="140"/>
        <end position="168"/>
    </location>
</feature>
<feature type="compositionally biased region" description="Low complexity" evidence="2">
    <location>
        <begin position="1"/>
        <end position="33"/>
    </location>
</feature>
<reference evidence="5" key="1">
    <citation type="journal article" date="2010" name="Genome Biol.">
        <title>Genome sequence of the necrotrophic plant pathogen Pythium ultimum reveals original pathogenicity mechanisms and effector repertoire.</title>
        <authorList>
            <person name="Levesque C.A."/>
            <person name="Brouwer H."/>
            <person name="Cano L."/>
            <person name="Hamilton J.P."/>
            <person name="Holt C."/>
            <person name="Huitema E."/>
            <person name="Raffaele S."/>
            <person name="Robideau G.P."/>
            <person name="Thines M."/>
            <person name="Win J."/>
            <person name="Zerillo M.M."/>
            <person name="Beakes G.W."/>
            <person name="Boore J.L."/>
            <person name="Busam D."/>
            <person name="Dumas B."/>
            <person name="Ferriera S."/>
            <person name="Fuerstenberg S.I."/>
            <person name="Gachon C.M."/>
            <person name="Gaulin E."/>
            <person name="Govers F."/>
            <person name="Grenville-Briggs L."/>
            <person name="Horner N."/>
            <person name="Hostetler J."/>
            <person name="Jiang R.H."/>
            <person name="Johnson J."/>
            <person name="Krajaejun T."/>
            <person name="Lin H."/>
            <person name="Meijer H.J."/>
            <person name="Moore B."/>
            <person name="Morris P."/>
            <person name="Phuntmart V."/>
            <person name="Puiu D."/>
            <person name="Shetty J."/>
            <person name="Stajich J.E."/>
            <person name="Tripathy S."/>
            <person name="Wawra S."/>
            <person name="van West P."/>
            <person name="Whitty B.R."/>
            <person name="Coutinho P.M."/>
            <person name="Henrissat B."/>
            <person name="Martin F."/>
            <person name="Thomas P.D."/>
            <person name="Tyler B.M."/>
            <person name="De Vries R.P."/>
            <person name="Kamoun S."/>
            <person name="Yandell M."/>
            <person name="Tisserat N."/>
            <person name="Buell C.R."/>
        </authorList>
    </citation>
    <scope>NUCLEOTIDE SEQUENCE</scope>
    <source>
        <strain evidence="5">DAOM:BR144</strain>
    </source>
</reference>
<name>K3X8Y7_GLOUD</name>
<evidence type="ECO:0000313" key="5">
    <source>
        <dbReference type="Proteomes" id="UP000019132"/>
    </source>
</evidence>
<accession>K3X8Y7</accession>
<dbReference type="HOGENOM" id="CLU_099714_0_0_1"/>
<keyword evidence="3" id="KW-0812">Transmembrane</keyword>
<protein>
    <submittedName>
        <fullName evidence="4">Uncharacterized protein</fullName>
    </submittedName>
</protein>
<sequence length="266" mass="28488">MGSSAGAGPSSTSVSTGAQAAARSASRPSVSAPEGSVESLESTTPGITRIRKGGNNASGKVVEVDSTIARIIGSDWGDRRNQTVSLPMRIYWIIFGVVLANGAYTYFAGKDESYLVEKLQEKVDEKLGVVETNEFVVMADPQQEQQQKPQPTAPEVKPAPVASSSNDAEFVPSATRSVSVFGVGAAPTTTPFFGAPPAAATAVNSSPRPRSKVDLQDQLQQLRTKQNVLQQELQAGKSIRAVDDIEFEIRLLDQQKEQVKRMIKRL</sequence>
<feature type="coiled-coil region" evidence="1">
    <location>
        <begin position="212"/>
        <end position="262"/>
    </location>
</feature>
<feature type="transmembrane region" description="Helical" evidence="3">
    <location>
        <begin position="90"/>
        <end position="109"/>
    </location>
</feature>
<keyword evidence="3" id="KW-1133">Transmembrane helix</keyword>
<dbReference type="InParanoid" id="K3X8Y7"/>
<dbReference type="eggNOG" id="ENOG502S3A2">
    <property type="taxonomic scope" value="Eukaryota"/>
</dbReference>
<dbReference type="EMBL" id="GL376586">
    <property type="status" value="NOT_ANNOTATED_CDS"/>
    <property type="molecule type" value="Genomic_DNA"/>
</dbReference>
<reference evidence="4" key="3">
    <citation type="submission" date="2015-02" db="UniProtKB">
        <authorList>
            <consortium name="EnsemblProtists"/>
        </authorList>
    </citation>
    <scope>IDENTIFICATION</scope>
    <source>
        <strain evidence="4">DAOM BR144</strain>
    </source>
</reference>
<evidence type="ECO:0000313" key="4">
    <source>
        <dbReference type="EnsemblProtists" id="PYU1_T013686"/>
    </source>
</evidence>
<dbReference type="EnsemblProtists" id="PYU1_T013686">
    <property type="protein sequence ID" value="PYU1_T013686"/>
    <property type="gene ID" value="PYU1_G013657"/>
</dbReference>
<dbReference type="Proteomes" id="UP000019132">
    <property type="component" value="Unassembled WGS sequence"/>
</dbReference>
<evidence type="ECO:0000256" key="1">
    <source>
        <dbReference type="SAM" id="Coils"/>
    </source>
</evidence>
<keyword evidence="5" id="KW-1185">Reference proteome</keyword>
<organism evidence="4 5">
    <name type="scientific">Globisporangium ultimum (strain ATCC 200006 / CBS 805.95 / DAOM BR144)</name>
    <name type="common">Pythium ultimum</name>
    <dbReference type="NCBI Taxonomy" id="431595"/>
    <lineage>
        <taxon>Eukaryota</taxon>
        <taxon>Sar</taxon>
        <taxon>Stramenopiles</taxon>
        <taxon>Oomycota</taxon>
        <taxon>Peronosporomycetes</taxon>
        <taxon>Pythiales</taxon>
        <taxon>Pythiaceae</taxon>
        <taxon>Globisporangium</taxon>
    </lineage>
</organism>
<keyword evidence="3" id="KW-0472">Membrane</keyword>
<reference evidence="5" key="2">
    <citation type="submission" date="2010-04" db="EMBL/GenBank/DDBJ databases">
        <authorList>
            <person name="Buell R."/>
            <person name="Hamilton J."/>
            <person name="Hostetler J."/>
        </authorList>
    </citation>
    <scope>NUCLEOTIDE SEQUENCE [LARGE SCALE GENOMIC DNA]</scope>
    <source>
        <strain evidence="5">DAOM:BR144</strain>
    </source>
</reference>
<feature type="compositionally biased region" description="Low complexity" evidence="2">
    <location>
        <begin position="141"/>
        <end position="150"/>
    </location>
</feature>
<dbReference type="AlphaFoldDB" id="K3X8Y7"/>
<dbReference type="OMA" id="PMRIYWI"/>
<keyword evidence="1" id="KW-0175">Coiled coil</keyword>